<sequence length="160" mass="17323">MVEEPGSIIHPVLSDDPCQPLSTPPETAVTKGRQKTNSTKRDKSHWEYISIAHRKIGKSSDSGSRSGSGSGSSSNPSPRGRGRPPRSGRGRDRRSSSGRSSLSSVVSPDSPPVPFPFNNAFSGFMYQFIQNWKNVVGDVGRWMQFAPITGAMGILSRYVS</sequence>
<accession>A0ACC0A7P9</accession>
<keyword evidence="2" id="KW-1185">Reference proteome</keyword>
<evidence type="ECO:0000313" key="2">
    <source>
        <dbReference type="Proteomes" id="UP001060085"/>
    </source>
</evidence>
<gene>
    <name evidence="1" type="ORF">M9H77_25713</name>
</gene>
<reference evidence="2" key="1">
    <citation type="journal article" date="2023" name="Nat. Plants">
        <title>Single-cell RNA sequencing provides a high-resolution roadmap for understanding the multicellular compartmentation of specialized metabolism.</title>
        <authorList>
            <person name="Sun S."/>
            <person name="Shen X."/>
            <person name="Li Y."/>
            <person name="Li Y."/>
            <person name="Wang S."/>
            <person name="Li R."/>
            <person name="Zhang H."/>
            <person name="Shen G."/>
            <person name="Guo B."/>
            <person name="Wei J."/>
            <person name="Xu J."/>
            <person name="St-Pierre B."/>
            <person name="Chen S."/>
            <person name="Sun C."/>
        </authorList>
    </citation>
    <scope>NUCLEOTIDE SEQUENCE [LARGE SCALE GENOMIC DNA]</scope>
</reference>
<dbReference type="Proteomes" id="UP001060085">
    <property type="component" value="Linkage Group LG06"/>
</dbReference>
<name>A0ACC0A7P9_CATRO</name>
<protein>
    <submittedName>
        <fullName evidence="1">Uncharacterized protein</fullName>
    </submittedName>
</protein>
<evidence type="ECO:0000313" key="1">
    <source>
        <dbReference type="EMBL" id="KAI5656920.1"/>
    </source>
</evidence>
<organism evidence="1 2">
    <name type="scientific">Catharanthus roseus</name>
    <name type="common">Madagascar periwinkle</name>
    <name type="synonym">Vinca rosea</name>
    <dbReference type="NCBI Taxonomy" id="4058"/>
    <lineage>
        <taxon>Eukaryota</taxon>
        <taxon>Viridiplantae</taxon>
        <taxon>Streptophyta</taxon>
        <taxon>Embryophyta</taxon>
        <taxon>Tracheophyta</taxon>
        <taxon>Spermatophyta</taxon>
        <taxon>Magnoliopsida</taxon>
        <taxon>eudicotyledons</taxon>
        <taxon>Gunneridae</taxon>
        <taxon>Pentapetalae</taxon>
        <taxon>asterids</taxon>
        <taxon>lamiids</taxon>
        <taxon>Gentianales</taxon>
        <taxon>Apocynaceae</taxon>
        <taxon>Rauvolfioideae</taxon>
        <taxon>Vinceae</taxon>
        <taxon>Catharanthinae</taxon>
        <taxon>Catharanthus</taxon>
    </lineage>
</organism>
<comment type="caution">
    <text evidence="1">The sequence shown here is derived from an EMBL/GenBank/DDBJ whole genome shotgun (WGS) entry which is preliminary data.</text>
</comment>
<dbReference type="EMBL" id="CM044706">
    <property type="protein sequence ID" value="KAI5656920.1"/>
    <property type="molecule type" value="Genomic_DNA"/>
</dbReference>
<proteinExistence type="predicted"/>